<dbReference type="EMBL" id="AP013068">
    <property type="protein sequence ID" value="BAN46597.1"/>
    <property type="molecule type" value="Genomic_DNA"/>
</dbReference>
<feature type="chain" id="PRO_5004535987" description="Spore coat protein U/FanG domain-containing protein" evidence="1">
    <location>
        <begin position="19"/>
        <end position="180"/>
    </location>
</feature>
<proteinExistence type="predicted"/>
<name>S6ACN6_METRE</name>
<dbReference type="Proteomes" id="UP000015503">
    <property type="component" value="Chromosome"/>
</dbReference>
<protein>
    <recommendedName>
        <fullName evidence="2">Spore coat protein U/FanG domain-containing protein</fullName>
    </recommendedName>
</protein>
<dbReference type="OrthoDB" id="8588792at2"/>
<dbReference type="Pfam" id="PF05229">
    <property type="entry name" value="SCPU"/>
    <property type="match status" value="1"/>
</dbReference>
<dbReference type="KEGG" id="pre:PCA10_08650"/>
<dbReference type="SMART" id="SM00972">
    <property type="entry name" value="SCPU"/>
    <property type="match status" value="1"/>
</dbReference>
<dbReference type="InterPro" id="IPR053167">
    <property type="entry name" value="Spore_coat_component"/>
</dbReference>
<dbReference type="STRING" id="1245471.PCA10_08650"/>
<dbReference type="PATRIC" id="fig|1245471.3.peg.869"/>
<dbReference type="PANTHER" id="PTHR37089">
    <property type="entry name" value="PROTEIN U-RELATED"/>
    <property type="match status" value="1"/>
</dbReference>
<dbReference type="RefSeq" id="WP_016490799.1">
    <property type="nucleotide sequence ID" value="NC_021499.1"/>
</dbReference>
<dbReference type="SUPFAM" id="SSF49401">
    <property type="entry name" value="Bacterial adhesins"/>
    <property type="match status" value="1"/>
</dbReference>
<feature type="signal peptide" evidence="1">
    <location>
        <begin position="1"/>
        <end position="18"/>
    </location>
</feature>
<dbReference type="InterPro" id="IPR008966">
    <property type="entry name" value="Adhesion_dom_sf"/>
</dbReference>
<dbReference type="AlphaFoldDB" id="S6ACN6"/>
<gene>
    <name evidence="3" type="ORF">PCA10_08650</name>
</gene>
<keyword evidence="1" id="KW-0732">Signal</keyword>
<evidence type="ECO:0000256" key="1">
    <source>
        <dbReference type="SAM" id="SignalP"/>
    </source>
</evidence>
<organism evidence="3 4">
    <name type="scientific">Metapseudomonas resinovorans NBRC 106553</name>
    <dbReference type="NCBI Taxonomy" id="1245471"/>
    <lineage>
        <taxon>Bacteria</taxon>
        <taxon>Pseudomonadati</taxon>
        <taxon>Pseudomonadota</taxon>
        <taxon>Gammaproteobacteria</taxon>
        <taxon>Pseudomonadales</taxon>
        <taxon>Pseudomonadaceae</taxon>
        <taxon>Metapseudomonas</taxon>
    </lineage>
</organism>
<dbReference type="GO" id="GO:0009289">
    <property type="term" value="C:pilus"/>
    <property type="evidence" value="ECO:0007669"/>
    <property type="project" value="InterPro"/>
</dbReference>
<dbReference type="InterPro" id="IPR007893">
    <property type="entry name" value="Spore_coat_U/FanG"/>
</dbReference>
<keyword evidence="4" id="KW-1185">Reference proteome</keyword>
<dbReference type="eggNOG" id="COG5430">
    <property type="taxonomic scope" value="Bacteria"/>
</dbReference>
<dbReference type="PANTHER" id="PTHR37089:SF3">
    <property type="entry name" value="EXPORTED PROTEIN"/>
    <property type="match status" value="1"/>
</dbReference>
<dbReference type="HOGENOM" id="CLU_103262_1_0_6"/>
<dbReference type="Gene3D" id="2.60.40.1090">
    <property type="entry name" value="Fimbrial-type adhesion domain"/>
    <property type="match status" value="1"/>
</dbReference>
<dbReference type="GO" id="GO:0007155">
    <property type="term" value="P:cell adhesion"/>
    <property type="evidence" value="ECO:0007669"/>
    <property type="project" value="InterPro"/>
</dbReference>
<accession>S6ACN6</accession>
<evidence type="ECO:0000313" key="4">
    <source>
        <dbReference type="Proteomes" id="UP000015503"/>
    </source>
</evidence>
<evidence type="ECO:0000313" key="3">
    <source>
        <dbReference type="EMBL" id="BAN46597.1"/>
    </source>
</evidence>
<feature type="domain" description="Spore coat protein U/FanG" evidence="2">
    <location>
        <begin position="30"/>
        <end position="177"/>
    </location>
</feature>
<sequence>MRGVALVALSALAVPVAADTGTDELTVQRRFQLQAVISSGCLLGSGASDASSFGSLSFGQFAALPTDVNRVTTPGGGSIVLQCTPGLDMSIALSAGANTGNVSAGRFLAKGAETLRYQLYKDAGYSSVWGDGNNGATAMSLSFPAGGSSQTYPVYARLFSAAVMPSAGVYTDTVTVTITY</sequence>
<dbReference type="InterPro" id="IPR036937">
    <property type="entry name" value="Adhesion_dom_fimbrial_sf"/>
</dbReference>
<evidence type="ECO:0000259" key="2">
    <source>
        <dbReference type="Pfam" id="PF05229"/>
    </source>
</evidence>
<reference evidence="3 4" key="1">
    <citation type="journal article" date="2013" name="Genome Announc.">
        <title>Complete Genome Sequence of the Carbazole Degrader Pseudomonas resinovorans Strain CA10 (NBRC 106553).</title>
        <authorList>
            <person name="Shintani M."/>
            <person name="Hosoyama A."/>
            <person name="Ohji S."/>
            <person name="Tsuchikane K."/>
            <person name="Takarada H."/>
            <person name="Yamazoe A."/>
            <person name="Fujita N."/>
            <person name="Nojiri H."/>
        </authorList>
    </citation>
    <scope>NUCLEOTIDE SEQUENCE [LARGE SCALE GENOMIC DNA]</scope>
    <source>
        <strain evidence="3 4">NBRC 106553</strain>
    </source>
</reference>